<sequence length="138" mass="15066">MLGDDDTNDLHGVKAVLTEEATATFRDLVRASLTECLASTALTTPCGNDLSDLRAIAKPIDGTVQRKLTTEGDAALNALTPESSYTTPSVVSSYDVIRIDVTYEFEKAGKREKAQTMFVSLLTPYVDFSKEPLEVTWE</sequence>
<proteinExistence type="predicted"/>
<dbReference type="RefSeq" id="WP_166323405.1">
    <property type="nucleotide sequence ID" value="NZ_CP049934.1"/>
</dbReference>
<accession>A0A6G8FJ83</accession>
<dbReference type="KEGG" id="lins:G7067_08230"/>
<name>A0A6G8FJ83_9MICO</name>
<gene>
    <name evidence="1" type="ORF">G7067_08230</name>
</gene>
<evidence type="ECO:0000313" key="1">
    <source>
        <dbReference type="EMBL" id="QIM16411.1"/>
    </source>
</evidence>
<dbReference type="Proteomes" id="UP000501387">
    <property type="component" value="Chromosome"/>
</dbReference>
<reference evidence="1 2" key="1">
    <citation type="submission" date="2020-03" db="EMBL/GenBank/DDBJ databases">
        <title>Leucobacter sp. nov., isolated from beetles.</title>
        <authorList>
            <person name="Hyun D.-W."/>
            <person name="Bae J.-W."/>
        </authorList>
    </citation>
    <scope>NUCLEOTIDE SEQUENCE [LARGE SCALE GENOMIC DNA]</scope>
    <source>
        <strain evidence="1 2">HDW9B</strain>
    </source>
</reference>
<keyword evidence="2" id="KW-1185">Reference proteome</keyword>
<dbReference type="EMBL" id="CP049934">
    <property type="protein sequence ID" value="QIM16411.1"/>
    <property type="molecule type" value="Genomic_DNA"/>
</dbReference>
<evidence type="ECO:0000313" key="2">
    <source>
        <dbReference type="Proteomes" id="UP000501387"/>
    </source>
</evidence>
<organism evidence="1 2">
    <name type="scientific">Leucobacter insecticola</name>
    <dbReference type="NCBI Taxonomy" id="2714934"/>
    <lineage>
        <taxon>Bacteria</taxon>
        <taxon>Bacillati</taxon>
        <taxon>Actinomycetota</taxon>
        <taxon>Actinomycetes</taxon>
        <taxon>Micrococcales</taxon>
        <taxon>Microbacteriaceae</taxon>
        <taxon>Leucobacter</taxon>
    </lineage>
</organism>
<dbReference type="AlphaFoldDB" id="A0A6G8FJ83"/>
<protein>
    <submittedName>
        <fullName evidence="1">Uncharacterized protein</fullName>
    </submittedName>
</protein>